<feature type="transmembrane region" description="Helical" evidence="6">
    <location>
        <begin position="174"/>
        <end position="200"/>
    </location>
</feature>
<feature type="non-terminal residue" evidence="7">
    <location>
        <position position="1"/>
    </location>
</feature>
<dbReference type="NCBIfam" id="TIGR00374">
    <property type="entry name" value="flippase-like domain"/>
    <property type="match status" value="1"/>
</dbReference>
<dbReference type="GO" id="GO:0005886">
    <property type="term" value="C:plasma membrane"/>
    <property type="evidence" value="ECO:0007669"/>
    <property type="project" value="UniProtKB-SubCell"/>
</dbReference>
<feature type="transmembrane region" description="Helical" evidence="6">
    <location>
        <begin position="252"/>
        <end position="275"/>
    </location>
</feature>
<evidence type="ECO:0000256" key="5">
    <source>
        <dbReference type="ARBA" id="ARBA00023136"/>
    </source>
</evidence>
<evidence type="ECO:0000256" key="6">
    <source>
        <dbReference type="SAM" id="Phobius"/>
    </source>
</evidence>
<feature type="transmembrane region" description="Helical" evidence="6">
    <location>
        <begin position="110"/>
        <end position="132"/>
    </location>
</feature>
<keyword evidence="3 6" id="KW-0812">Transmembrane</keyword>
<evidence type="ECO:0000256" key="4">
    <source>
        <dbReference type="ARBA" id="ARBA00022989"/>
    </source>
</evidence>
<name>A0A382C8I4_9ZZZZ</name>
<evidence type="ECO:0000256" key="1">
    <source>
        <dbReference type="ARBA" id="ARBA00004651"/>
    </source>
</evidence>
<keyword evidence="2" id="KW-1003">Cell membrane</keyword>
<comment type="subcellular location">
    <subcellularLocation>
        <location evidence="1">Cell membrane</location>
        <topology evidence="1">Multi-pass membrane protein</topology>
    </subcellularLocation>
</comment>
<dbReference type="Pfam" id="PF03706">
    <property type="entry name" value="LPG_synthase_TM"/>
    <property type="match status" value="1"/>
</dbReference>
<evidence type="ECO:0000313" key="7">
    <source>
        <dbReference type="EMBL" id="SVB22370.1"/>
    </source>
</evidence>
<feature type="transmembrane region" description="Helical" evidence="6">
    <location>
        <begin position="206"/>
        <end position="232"/>
    </location>
</feature>
<sequence length="310" mass="33647">VFVATFGFLIRALRWKVLLTPVKADTSIHSRFAGVSIGFMVNNLLPARVGEFARAYAFSKLEHVTASAAFGTLVVERFLDGVVLLLFLTLPVLTPGFPSAEAFSGGLGGVLLRTGTVAVVVVMVLLVFMAVWPRKFLDAAEGVSRLLPEGIERRLASGLEAFVDSVAIIKDFRLLFLGFVWTLFFWLWHGVSFWLGMLAFGIDTGFVSAIFTEAVVGFGVAIPSAPGFFGTFHASAKFALSDVYGVSEASSLAFAFGYHIGGWIPITVIGLRYAWKLGFSLGEMGESERLLEEEVEDVIDDSEYMANEGT</sequence>
<reference evidence="7" key="1">
    <citation type="submission" date="2018-05" db="EMBL/GenBank/DDBJ databases">
        <authorList>
            <person name="Lanie J.A."/>
            <person name="Ng W.-L."/>
            <person name="Kazmierczak K.M."/>
            <person name="Andrzejewski T.M."/>
            <person name="Davidsen T.M."/>
            <person name="Wayne K.J."/>
            <person name="Tettelin H."/>
            <person name="Glass J.I."/>
            <person name="Rusch D."/>
            <person name="Podicherti R."/>
            <person name="Tsui H.-C.T."/>
            <person name="Winkler M.E."/>
        </authorList>
    </citation>
    <scope>NUCLEOTIDE SEQUENCE</scope>
</reference>
<proteinExistence type="predicted"/>
<keyword evidence="5 6" id="KW-0472">Membrane</keyword>
<evidence type="ECO:0008006" key="8">
    <source>
        <dbReference type="Google" id="ProtNLM"/>
    </source>
</evidence>
<evidence type="ECO:0000256" key="3">
    <source>
        <dbReference type="ARBA" id="ARBA00022692"/>
    </source>
</evidence>
<gene>
    <name evidence="7" type="ORF">METZ01_LOCUS175224</name>
</gene>
<accession>A0A382C8I4</accession>
<dbReference type="AlphaFoldDB" id="A0A382C8I4"/>
<feature type="transmembrane region" description="Helical" evidence="6">
    <location>
        <begin position="78"/>
        <end position="98"/>
    </location>
</feature>
<evidence type="ECO:0000256" key="2">
    <source>
        <dbReference type="ARBA" id="ARBA00022475"/>
    </source>
</evidence>
<dbReference type="EMBL" id="UINC01033303">
    <property type="protein sequence ID" value="SVB22370.1"/>
    <property type="molecule type" value="Genomic_DNA"/>
</dbReference>
<dbReference type="InterPro" id="IPR022791">
    <property type="entry name" value="L-PG_synthase/AglD"/>
</dbReference>
<dbReference type="PANTHER" id="PTHR39087">
    <property type="entry name" value="UPF0104 MEMBRANE PROTEIN MJ1595"/>
    <property type="match status" value="1"/>
</dbReference>
<keyword evidence="4 6" id="KW-1133">Transmembrane helix</keyword>
<dbReference type="PANTHER" id="PTHR39087:SF2">
    <property type="entry name" value="UPF0104 MEMBRANE PROTEIN MJ1595"/>
    <property type="match status" value="1"/>
</dbReference>
<protein>
    <recommendedName>
        <fullName evidence="8">Flippase-like domain-containing protein</fullName>
    </recommendedName>
</protein>
<organism evidence="7">
    <name type="scientific">marine metagenome</name>
    <dbReference type="NCBI Taxonomy" id="408172"/>
    <lineage>
        <taxon>unclassified sequences</taxon>
        <taxon>metagenomes</taxon>
        <taxon>ecological metagenomes</taxon>
    </lineage>
</organism>